<evidence type="ECO:0000256" key="2">
    <source>
        <dbReference type="ARBA" id="ARBA00022692"/>
    </source>
</evidence>
<comment type="subcellular location">
    <subcellularLocation>
        <location evidence="1">Membrane</location>
        <topology evidence="1">Multi-pass membrane protein</topology>
    </subcellularLocation>
</comment>
<evidence type="ECO:0000256" key="3">
    <source>
        <dbReference type="ARBA" id="ARBA00022989"/>
    </source>
</evidence>
<dbReference type="GO" id="GO:0001518">
    <property type="term" value="C:voltage-gated sodium channel complex"/>
    <property type="evidence" value="ECO:0007669"/>
    <property type="project" value="TreeGrafter"/>
</dbReference>
<dbReference type="EMBL" id="CAJVCH010150921">
    <property type="protein sequence ID" value="CAG7727599.1"/>
    <property type="molecule type" value="Genomic_DNA"/>
</dbReference>
<dbReference type="GO" id="GO:0086010">
    <property type="term" value="P:membrane depolarization during action potential"/>
    <property type="evidence" value="ECO:0007669"/>
    <property type="project" value="TreeGrafter"/>
</dbReference>
<reference evidence="7" key="1">
    <citation type="submission" date="2021-06" db="EMBL/GenBank/DDBJ databases">
        <authorList>
            <person name="Hodson N. C."/>
            <person name="Mongue J. A."/>
            <person name="Jaron S. K."/>
        </authorList>
    </citation>
    <scope>NUCLEOTIDE SEQUENCE</scope>
</reference>
<dbReference type="InterPro" id="IPR005821">
    <property type="entry name" value="Ion_trans_dom"/>
</dbReference>
<evidence type="ECO:0000259" key="6">
    <source>
        <dbReference type="Pfam" id="PF00520"/>
    </source>
</evidence>
<keyword evidence="3 5" id="KW-1133">Transmembrane helix</keyword>
<keyword evidence="8" id="KW-1185">Reference proteome</keyword>
<keyword evidence="4 5" id="KW-0472">Membrane</keyword>
<dbReference type="AlphaFoldDB" id="A0A8J2K0M0"/>
<evidence type="ECO:0000313" key="8">
    <source>
        <dbReference type="Proteomes" id="UP000708208"/>
    </source>
</evidence>
<dbReference type="Proteomes" id="UP000708208">
    <property type="component" value="Unassembled WGS sequence"/>
</dbReference>
<dbReference type="Pfam" id="PF00520">
    <property type="entry name" value="Ion_trans"/>
    <property type="match status" value="1"/>
</dbReference>
<accession>A0A8J2K0M0</accession>
<dbReference type="InterPro" id="IPR043203">
    <property type="entry name" value="VGCC_Ca_Na"/>
</dbReference>
<dbReference type="GO" id="GO:0019228">
    <property type="term" value="P:neuronal action potential"/>
    <property type="evidence" value="ECO:0007669"/>
    <property type="project" value="TreeGrafter"/>
</dbReference>
<gene>
    <name evidence="7" type="ORF">AFUS01_LOCUS16432</name>
</gene>
<dbReference type="PANTHER" id="PTHR10037:SF62">
    <property type="entry name" value="SODIUM CHANNEL PROTEIN 60E"/>
    <property type="match status" value="1"/>
</dbReference>
<name>A0A8J2K0M0_9HEXA</name>
<evidence type="ECO:0000313" key="7">
    <source>
        <dbReference type="EMBL" id="CAG7727599.1"/>
    </source>
</evidence>
<feature type="non-terminal residue" evidence="7">
    <location>
        <position position="1"/>
    </location>
</feature>
<evidence type="ECO:0000256" key="1">
    <source>
        <dbReference type="ARBA" id="ARBA00004141"/>
    </source>
</evidence>
<dbReference type="OrthoDB" id="2984333at2759"/>
<evidence type="ECO:0000256" key="4">
    <source>
        <dbReference type="ARBA" id="ARBA00023136"/>
    </source>
</evidence>
<proteinExistence type="predicted"/>
<feature type="transmembrane region" description="Helical" evidence="5">
    <location>
        <begin position="124"/>
        <end position="146"/>
    </location>
</feature>
<comment type="caution">
    <text evidence="7">The sequence shown here is derived from an EMBL/GenBank/DDBJ whole genome shotgun (WGS) entry which is preliminary data.</text>
</comment>
<dbReference type="PANTHER" id="PTHR10037">
    <property type="entry name" value="VOLTAGE-GATED CATION CHANNEL CALCIUM AND SODIUM"/>
    <property type="match status" value="1"/>
</dbReference>
<organism evidence="7 8">
    <name type="scientific">Allacma fusca</name>
    <dbReference type="NCBI Taxonomy" id="39272"/>
    <lineage>
        <taxon>Eukaryota</taxon>
        <taxon>Metazoa</taxon>
        <taxon>Ecdysozoa</taxon>
        <taxon>Arthropoda</taxon>
        <taxon>Hexapoda</taxon>
        <taxon>Collembola</taxon>
        <taxon>Symphypleona</taxon>
        <taxon>Sminthuridae</taxon>
        <taxon>Allacma</taxon>
    </lineage>
</organism>
<feature type="transmembrane region" description="Helical" evidence="5">
    <location>
        <begin position="54"/>
        <end position="74"/>
    </location>
</feature>
<sequence>METNWEDGVSGIMKVDQSMEDTIDIFEFVYLGIYTSEMILEVVAKGFVFNKFSYLRNFWSILDFFVVVSGYVAIPLQETPEANSGDIDLDFLPAFRVLRAIKTISIIPGLRVMINSLLKSVKQLVEVMFLTMFFLLIMSLVALQLYNGKLLQKCVLIKNGVEHLKMVLEKGTRHISELAGGPIQPNDPDADKLWYESLDYAL</sequence>
<evidence type="ECO:0000256" key="5">
    <source>
        <dbReference type="SAM" id="Phobius"/>
    </source>
</evidence>
<keyword evidence="2 5" id="KW-0812">Transmembrane</keyword>
<protein>
    <recommendedName>
        <fullName evidence="6">Ion transport domain-containing protein</fullName>
    </recommendedName>
</protein>
<feature type="domain" description="Ion transport" evidence="6">
    <location>
        <begin position="17"/>
        <end position="161"/>
    </location>
</feature>
<dbReference type="GO" id="GO:0005248">
    <property type="term" value="F:voltage-gated sodium channel activity"/>
    <property type="evidence" value="ECO:0007669"/>
    <property type="project" value="TreeGrafter"/>
</dbReference>